<name>A0ABV2G5R0_9FIRM</name>
<proteinExistence type="predicted"/>
<sequence>MLFTYLPCTAVCIRMAALYTDGSLVHGWQSYTWKLHTQKGGEAEMERIYIIEDDENIRNLLKIALEGFGYDPEGFETAEEGLARMKEEKPDLAIFDWMLPGMDGIEAIKQVRLSEGLKDIPIMLLTAKEKELDKVVGLDCGADDYMVKPFGVLELSARIRSLLRRTRREEERDVLSYQGISVNRKTREVMSSGRVSELTLKEFELLVYLLENQSRVVTRDELLNRIWGYEYDGETRTLDMHIRTLRQKLGEEGGSCIKTVRGVGYRMIKAEA</sequence>
<evidence type="ECO:0000256" key="3">
    <source>
        <dbReference type="ARBA" id="ARBA00023125"/>
    </source>
</evidence>
<comment type="caution">
    <text evidence="10">The sequence shown here is derived from an EMBL/GenBank/DDBJ whole genome shotgun (WGS) entry which is preliminary data.</text>
</comment>
<evidence type="ECO:0000256" key="5">
    <source>
        <dbReference type="ARBA" id="ARBA00024867"/>
    </source>
</evidence>
<dbReference type="InterPro" id="IPR039420">
    <property type="entry name" value="WalR-like"/>
</dbReference>
<dbReference type="InterPro" id="IPR016032">
    <property type="entry name" value="Sig_transdc_resp-reg_C-effctor"/>
</dbReference>
<dbReference type="EMBL" id="JBEPLZ010000033">
    <property type="protein sequence ID" value="MET3573572.1"/>
    <property type="molecule type" value="Genomic_DNA"/>
</dbReference>
<evidence type="ECO:0000259" key="9">
    <source>
        <dbReference type="PROSITE" id="PS51755"/>
    </source>
</evidence>
<accession>A0ABV2G5R0</accession>
<feature type="domain" description="Response regulatory" evidence="8">
    <location>
        <begin position="47"/>
        <end position="163"/>
    </location>
</feature>
<keyword evidence="11" id="KW-1185">Reference proteome</keyword>
<dbReference type="Gene3D" id="3.40.50.2300">
    <property type="match status" value="1"/>
</dbReference>
<feature type="modified residue" description="4-aspartylphosphate" evidence="6">
    <location>
        <position position="96"/>
    </location>
</feature>
<dbReference type="SUPFAM" id="SSF46894">
    <property type="entry name" value="C-terminal effector domain of the bipartite response regulators"/>
    <property type="match status" value="1"/>
</dbReference>
<dbReference type="InterPro" id="IPR001867">
    <property type="entry name" value="OmpR/PhoB-type_DNA-bd"/>
</dbReference>
<evidence type="ECO:0000256" key="2">
    <source>
        <dbReference type="ARBA" id="ARBA00023015"/>
    </source>
</evidence>
<dbReference type="Proteomes" id="UP001549200">
    <property type="component" value="Unassembled WGS sequence"/>
</dbReference>
<dbReference type="Pfam" id="PF00486">
    <property type="entry name" value="Trans_reg_C"/>
    <property type="match status" value="1"/>
</dbReference>
<dbReference type="InterPro" id="IPR011006">
    <property type="entry name" value="CheY-like_superfamily"/>
</dbReference>
<protein>
    <recommendedName>
        <fullName evidence="1">Stage 0 sporulation protein A homolog</fullName>
    </recommendedName>
</protein>
<keyword evidence="3 7" id="KW-0238">DNA-binding</keyword>
<evidence type="ECO:0000313" key="10">
    <source>
        <dbReference type="EMBL" id="MET3573572.1"/>
    </source>
</evidence>
<evidence type="ECO:0000259" key="8">
    <source>
        <dbReference type="PROSITE" id="PS50110"/>
    </source>
</evidence>
<comment type="function">
    <text evidence="5">May play the central regulatory role in sporulation. It may be an element of the effector pathway responsible for the activation of sporulation genes in response to nutritional stress. Spo0A may act in concert with spo0H (a sigma factor) to control the expression of some genes that are critical to the sporulation process.</text>
</comment>
<keyword evidence="2" id="KW-0805">Transcription regulation</keyword>
<dbReference type="Pfam" id="PF00072">
    <property type="entry name" value="Response_reg"/>
    <property type="match status" value="1"/>
</dbReference>
<evidence type="ECO:0000256" key="7">
    <source>
        <dbReference type="PROSITE-ProRule" id="PRU01091"/>
    </source>
</evidence>
<dbReference type="PROSITE" id="PS50110">
    <property type="entry name" value="RESPONSE_REGULATORY"/>
    <property type="match status" value="1"/>
</dbReference>
<keyword evidence="6" id="KW-0597">Phosphoprotein</keyword>
<reference evidence="10 11" key="1">
    <citation type="submission" date="2024-06" db="EMBL/GenBank/DDBJ databases">
        <title>Genomic Encyclopedia of Type Strains, Phase IV (KMG-IV): sequencing the most valuable type-strain genomes for metagenomic binning, comparative biology and taxonomic classification.</title>
        <authorList>
            <person name="Goeker M."/>
        </authorList>
    </citation>
    <scope>NUCLEOTIDE SEQUENCE [LARGE SCALE GENOMIC DNA]</scope>
    <source>
        <strain evidence="10 11">DSM 19261</strain>
    </source>
</reference>
<dbReference type="CDD" id="cd00383">
    <property type="entry name" value="trans_reg_C"/>
    <property type="match status" value="1"/>
</dbReference>
<gene>
    <name evidence="10" type="ORF">ABID13_005239</name>
</gene>
<evidence type="ECO:0000256" key="1">
    <source>
        <dbReference type="ARBA" id="ARBA00018672"/>
    </source>
</evidence>
<evidence type="ECO:0000313" key="11">
    <source>
        <dbReference type="Proteomes" id="UP001549200"/>
    </source>
</evidence>
<dbReference type="SMART" id="SM00862">
    <property type="entry name" value="Trans_reg_C"/>
    <property type="match status" value="1"/>
</dbReference>
<dbReference type="SUPFAM" id="SSF52172">
    <property type="entry name" value="CheY-like"/>
    <property type="match status" value="1"/>
</dbReference>
<keyword evidence="4" id="KW-0804">Transcription</keyword>
<dbReference type="PANTHER" id="PTHR48111">
    <property type="entry name" value="REGULATOR OF RPOS"/>
    <property type="match status" value="1"/>
</dbReference>
<dbReference type="InterPro" id="IPR001789">
    <property type="entry name" value="Sig_transdc_resp-reg_receiver"/>
</dbReference>
<dbReference type="Gene3D" id="6.10.250.690">
    <property type="match status" value="1"/>
</dbReference>
<feature type="DNA-binding region" description="OmpR/PhoB-type" evidence="7">
    <location>
        <begin position="172"/>
        <end position="269"/>
    </location>
</feature>
<dbReference type="InterPro" id="IPR036388">
    <property type="entry name" value="WH-like_DNA-bd_sf"/>
</dbReference>
<dbReference type="Gene3D" id="1.10.10.10">
    <property type="entry name" value="Winged helix-like DNA-binding domain superfamily/Winged helix DNA-binding domain"/>
    <property type="match status" value="1"/>
</dbReference>
<evidence type="ECO:0000256" key="6">
    <source>
        <dbReference type="PROSITE-ProRule" id="PRU00169"/>
    </source>
</evidence>
<dbReference type="SMART" id="SM00448">
    <property type="entry name" value="REC"/>
    <property type="match status" value="1"/>
</dbReference>
<feature type="domain" description="OmpR/PhoB-type" evidence="9">
    <location>
        <begin position="172"/>
        <end position="269"/>
    </location>
</feature>
<organism evidence="10 11">
    <name type="scientific">Enterocloster citroniae</name>
    <dbReference type="NCBI Taxonomy" id="358743"/>
    <lineage>
        <taxon>Bacteria</taxon>
        <taxon>Bacillati</taxon>
        <taxon>Bacillota</taxon>
        <taxon>Clostridia</taxon>
        <taxon>Lachnospirales</taxon>
        <taxon>Lachnospiraceae</taxon>
        <taxon>Enterocloster</taxon>
    </lineage>
</organism>
<evidence type="ECO:0000256" key="4">
    <source>
        <dbReference type="ARBA" id="ARBA00023163"/>
    </source>
</evidence>
<dbReference type="PROSITE" id="PS51755">
    <property type="entry name" value="OMPR_PHOB"/>
    <property type="match status" value="1"/>
</dbReference>
<dbReference type="PANTHER" id="PTHR48111:SF73">
    <property type="entry name" value="ALKALINE PHOSPHATASE SYNTHESIS TRANSCRIPTIONAL REGULATORY PROTEIN PHOP"/>
    <property type="match status" value="1"/>
</dbReference>